<evidence type="ECO:0000313" key="16">
    <source>
        <dbReference type="EMBL" id="SDN00422.1"/>
    </source>
</evidence>
<dbReference type="Gene3D" id="3.30.70.890">
    <property type="entry name" value="GHMP kinase, C-terminal domain"/>
    <property type="match status" value="1"/>
</dbReference>
<evidence type="ECO:0000256" key="10">
    <source>
        <dbReference type="ARBA" id="ARBA00022840"/>
    </source>
</evidence>
<dbReference type="NCBIfam" id="TIGR00191">
    <property type="entry name" value="thrB"/>
    <property type="match status" value="1"/>
</dbReference>
<comment type="pathway">
    <text evidence="1 13">Amino-acid biosynthesis; L-threonine biosynthesis; L-threonine from L-aspartate: step 4/5.</text>
</comment>
<dbReference type="SUPFAM" id="SSF54211">
    <property type="entry name" value="Ribosomal protein S5 domain 2-like"/>
    <property type="match status" value="1"/>
</dbReference>
<keyword evidence="5 13" id="KW-0028">Amino-acid biosynthesis</keyword>
<keyword evidence="6 13" id="KW-0808">Transferase</keyword>
<evidence type="ECO:0000256" key="13">
    <source>
        <dbReference type="HAMAP-Rule" id="MF_00384"/>
    </source>
</evidence>
<evidence type="ECO:0000256" key="8">
    <source>
        <dbReference type="ARBA" id="ARBA00022741"/>
    </source>
</evidence>
<evidence type="ECO:0000256" key="7">
    <source>
        <dbReference type="ARBA" id="ARBA00022697"/>
    </source>
</evidence>
<dbReference type="InterPro" id="IPR013750">
    <property type="entry name" value="GHMP_kinase_C_dom"/>
</dbReference>
<proteinExistence type="inferred from homology"/>
<evidence type="ECO:0000256" key="1">
    <source>
        <dbReference type="ARBA" id="ARBA00005015"/>
    </source>
</evidence>
<dbReference type="Gene3D" id="3.30.230.10">
    <property type="match status" value="1"/>
</dbReference>
<evidence type="ECO:0000256" key="11">
    <source>
        <dbReference type="ARBA" id="ARBA00049375"/>
    </source>
</evidence>
<dbReference type="PIRSF" id="PIRSF000676">
    <property type="entry name" value="Homoser_kin"/>
    <property type="match status" value="1"/>
</dbReference>
<dbReference type="InterPro" id="IPR006204">
    <property type="entry name" value="GHMP_kinase_N_dom"/>
</dbReference>
<dbReference type="EC" id="2.7.1.39" evidence="3 13"/>
<dbReference type="PROSITE" id="PS00627">
    <property type="entry name" value="GHMP_KINASES_ATP"/>
    <property type="match status" value="1"/>
</dbReference>
<dbReference type="InterPro" id="IPR000870">
    <property type="entry name" value="Homoserine_kinase"/>
</dbReference>
<keyword evidence="10 13" id="KW-0067">ATP-binding</keyword>
<evidence type="ECO:0000313" key="17">
    <source>
        <dbReference type="Proteomes" id="UP000183376"/>
    </source>
</evidence>
<evidence type="ECO:0000256" key="9">
    <source>
        <dbReference type="ARBA" id="ARBA00022777"/>
    </source>
</evidence>
<evidence type="ECO:0000256" key="3">
    <source>
        <dbReference type="ARBA" id="ARBA00012078"/>
    </source>
</evidence>
<dbReference type="GO" id="GO:0005737">
    <property type="term" value="C:cytoplasm"/>
    <property type="evidence" value="ECO:0007669"/>
    <property type="project" value="UniProtKB-SubCell"/>
</dbReference>
<keyword evidence="7 13" id="KW-0791">Threonine biosynthesis</keyword>
<evidence type="ECO:0000256" key="12">
    <source>
        <dbReference type="ARBA" id="ARBA00049954"/>
    </source>
</evidence>
<dbReference type="GO" id="GO:0005524">
    <property type="term" value="F:ATP binding"/>
    <property type="evidence" value="ECO:0007669"/>
    <property type="project" value="UniProtKB-UniRule"/>
</dbReference>
<keyword evidence="8 13" id="KW-0547">Nucleotide-binding</keyword>
<dbReference type="UniPathway" id="UPA00050">
    <property type="reaction ID" value="UER00064"/>
</dbReference>
<reference evidence="16 17" key="1">
    <citation type="submission" date="2016-10" db="EMBL/GenBank/DDBJ databases">
        <authorList>
            <person name="de Groot N.N."/>
        </authorList>
    </citation>
    <scope>NUCLEOTIDE SEQUENCE [LARGE SCALE GENOMIC DNA]</scope>
    <source>
        <strain evidence="16 17">DSM 44149</strain>
    </source>
</reference>
<evidence type="ECO:0000256" key="5">
    <source>
        <dbReference type="ARBA" id="ARBA00022605"/>
    </source>
</evidence>
<evidence type="ECO:0000256" key="2">
    <source>
        <dbReference type="ARBA" id="ARBA00007370"/>
    </source>
</evidence>
<gene>
    <name evidence="13" type="primary">thrB</name>
    <name evidence="16" type="ORF">SAMN04489726_4414</name>
</gene>
<dbReference type="Proteomes" id="UP000183376">
    <property type="component" value="Chromosome I"/>
</dbReference>
<feature type="domain" description="GHMP kinase C-terminal" evidence="15">
    <location>
        <begin position="219"/>
        <end position="265"/>
    </location>
</feature>
<dbReference type="Pfam" id="PF08544">
    <property type="entry name" value="GHMP_kinases_C"/>
    <property type="match status" value="1"/>
</dbReference>
<sequence>MNSAVRVTVPASTANLGSGFDALGMALAMHDVLEVEVADDGLLIEVAGEGVGQVPADSSHLVVRAVRAAFDACGFDAPGLRLRCHNKIPHARGLGSSAAAVVAGVAAGYALAGHKLDDSDLRDEALNLAAEFEGHADNAAASFYGGAVIAWHDGAKHRAVRVEPHPDLAPIAFVPEVTSSTGTTRGLLPERVPHRDAAFAAGRAALAVHAIGTRPDLLLDASADRLHQEYRRPAWPESMRLVDALREAGIAAAISGAGPTVLALPTGAGALPEDLPLTGFTAHRLPVDLDGVRAEPLGAGGPGTG</sequence>
<dbReference type="Pfam" id="PF00288">
    <property type="entry name" value="GHMP_kinases_N"/>
    <property type="match status" value="1"/>
</dbReference>
<comment type="similarity">
    <text evidence="2 13">Belongs to the GHMP kinase family. Homoserine kinase subfamily.</text>
</comment>
<dbReference type="InterPro" id="IPR036554">
    <property type="entry name" value="GHMP_kinase_C_sf"/>
</dbReference>
<dbReference type="RefSeq" id="WP_030428911.1">
    <property type="nucleotide sequence ID" value="NZ_JOEF01000005.1"/>
</dbReference>
<dbReference type="InterPro" id="IPR014721">
    <property type="entry name" value="Ribsml_uS5_D2-typ_fold_subgr"/>
</dbReference>
<evidence type="ECO:0000256" key="6">
    <source>
        <dbReference type="ARBA" id="ARBA00022679"/>
    </source>
</evidence>
<dbReference type="GO" id="GO:0004413">
    <property type="term" value="F:homoserine kinase activity"/>
    <property type="evidence" value="ECO:0007669"/>
    <property type="project" value="UniProtKB-UniRule"/>
</dbReference>
<evidence type="ECO:0000259" key="15">
    <source>
        <dbReference type="Pfam" id="PF08544"/>
    </source>
</evidence>
<dbReference type="EMBL" id="LT629701">
    <property type="protein sequence ID" value="SDN00422.1"/>
    <property type="molecule type" value="Genomic_DNA"/>
</dbReference>
<dbReference type="PRINTS" id="PR00958">
    <property type="entry name" value="HOMSERKINASE"/>
</dbReference>
<comment type="catalytic activity">
    <reaction evidence="11 13">
        <text>L-homoserine + ATP = O-phospho-L-homoserine + ADP + H(+)</text>
        <dbReference type="Rhea" id="RHEA:13985"/>
        <dbReference type="ChEBI" id="CHEBI:15378"/>
        <dbReference type="ChEBI" id="CHEBI:30616"/>
        <dbReference type="ChEBI" id="CHEBI:57476"/>
        <dbReference type="ChEBI" id="CHEBI:57590"/>
        <dbReference type="ChEBI" id="CHEBI:456216"/>
        <dbReference type="EC" id="2.7.1.39"/>
    </reaction>
</comment>
<name>A0A1G9XUC0_ALLAB</name>
<dbReference type="PANTHER" id="PTHR20861:SF1">
    <property type="entry name" value="HOMOSERINE KINASE"/>
    <property type="match status" value="1"/>
</dbReference>
<dbReference type="SUPFAM" id="SSF55060">
    <property type="entry name" value="GHMP Kinase, C-terminal domain"/>
    <property type="match status" value="1"/>
</dbReference>
<protein>
    <recommendedName>
        <fullName evidence="4 13">Homoserine kinase</fullName>
        <shortName evidence="13">HK</shortName>
        <shortName evidence="13">HSK</shortName>
        <ecNumber evidence="3 13">2.7.1.39</ecNumber>
    </recommendedName>
</protein>
<feature type="binding site" evidence="13">
    <location>
        <begin position="89"/>
        <end position="99"/>
    </location>
    <ligand>
        <name>ATP</name>
        <dbReference type="ChEBI" id="CHEBI:30616"/>
    </ligand>
</feature>
<dbReference type="GO" id="GO:0009088">
    <property type="term" value="P:threonine biosynthetic process"/>
    <property type="evidence" value="ECO:0007669"/>
    <property type="project" value="UniProtKB-UniRule"/>
</dbReference>
<organism evidence="16 17">
    <name type="scientific">Allokutzneria albata</name>
    <name type="common">Kibdelosporangium albatum</name>
    <dbReference type="NCBI Taxonomy" id="211114"/>
    <lineage>
        <taxon>Bacteria</taxon>
        <taxon>Bacillati</taxon>
        <taxon>Actinomycetota</taxon>
        <taxon>Actinomycetes</taxon>
        <taxon>Pseudonocardiales</taxon>
        <taxon>Pseudonocardiaceae</taxon>
        <taxon>Allokutzneria</taxon>
    </lineage>
</organism>
<comment type="function">
    <text evidence="12 13">Catalyzes the ATP-dependent phosphorylation of L-homoserine to L-homoserine phosphate.</text>
</comment>
<dbReference type="HAMAP" id="MF_00384">
    <property type="entry name" value="Homoser_kinase"/>
    <property type="match status" value="1"/>
</dbReference>
<dbReference type="STRING" id="211114.SAMN04489726_4414"/>
<accession>A0A1G9XUC0</accession>
<evidence type="ECO:0000259" key="14">
    <source>
        <dbReference type="Pfam" id="PF00288"/>
    </source>
</evidence>
<feature type="domain" description="GHMP kinase N-terminal" evidence="14">
    <location>
        <begin position="61"/>
        <end position="146"/>
    </location>
</feature>
<keyword evidence="9 13" id="KW-0418">Kinase</keyword>
<dbReference type="PANTHER" id="PTHR20861">
    <property type="entry name" value="HOMOSERINE/4-DIPHOSPHOCYTIDYL-2-C-METHYL-D-ERYTHRITOL KINASE"/>
    <property type="match status" value="1"/>
</dbReference>
<keyword evidence="17" id="KW-1185">Reference proteome</keyword>
<evidence type="ECO:0000256" key="4">
    <source>
        <dbReference type="ARBA" id="ARBA00017858"/>
    </source>
</evidence>
<dbReference type="eggNOG" id="COG0083">
    <property type="taxonomic scope" value="Bacteria"/>
</dbReference>
<dbReference type="AlphaFoldDB" id="A0A1G9XUC0"/>
<comment type="subcellular location">
    <subcellularLocation>
        <location evidence="13">Cytoplasm</location>
    </subcellularLocation>
</comment>
<dbReference type="InterPro" id="IPR020568">
    <property type="entry name" value="Ribosomal_Su5_D2-typ_SF"/>
</dbReference>
<keyword evidence="13" id="KW-0963">Cytoplasm</keyword>
<dbReference type="InterPro" id="IPR006203">
    <property type="entry name" value="GHMP_knse_ATP-bd_CS"/>
</dbReference>